<sequence>MGSAVTASRKVFRIVALGTGGFVTEALSRRKGKSRGGTGGPTIGRRGQGWGRAALGFGHPVAPLHNINNVAWNTRNYRYVGGCTIHNLCISASLHPHLPAMNPTSGQGGLLGVRPTVVIPQQQLQDLAANSHAPLQLLQQAHGGLAVESDVPTKRQRINDLSVGSDVTVLLQLQDNLAVAGESVLSKEESFEGRSVNLPSNEGRQHEASLQVIRRSLLDESRELIDHASKLRDVNAHLVNRAMKLWNEYAVLLNEHSSLSKENSSLSKENLSMVNQNGSLTKENISILKENSSLKKENISILKENSSLKKEHTYYKWRSMTGNK</sequence>
<comment type="caution">
    <text evidence="2">The sequence shown here is derived from an EMBL/GenBank/DDBJ whole genome shotgun (WGS) entry which is preliminary data.</text>
</comment>
<keyword evidence="3" id="KW-1185">Reference proteome</keyword>
<dbReference type="AlphaFoldDB" id="A0AAD8X2Y6"/>
<feature type="region of interest" description="Disordered" evidence="1">
    <location>
        <begin position="28"/>
        <end position="47"/>
    </location>
</feature>
<accession>A0AAD8X2Y6</accession>
<proteinExistence type="predicted"/>
<dbReference type="EMBL" id="JAUUTY010000001">
    <property type="protein sequence ID" value="KAK1692342.1"/>
    <property type="molecule type" value="Genomic_DNA"/>
</dbReference>
<reference evidence="2" key="1">
    <citation type="submission" date="2023-07" db="EMBL/GenBank/DDBJ databases">
        <title>A chromosome-level genome assembly of Lolium multiflorum.</title>
        <authorList>
            <person name="Chen Y."/>
            <person name="Copetti D."/>
            <person name="Kolliker R."/>
            <person name="Studer B."/>
        </authorList>
    </citation>
    <scope>NUCLEOTIDE SEQUENCE</scope>
    <source>
        <strain evidence="2">02402/16</strain>
        <tissue evidence="2">Leaf</tissue>
    </source>
</reference>
<name>A0AAD8X2Y6_LOLMU</name>
<evidence type="ECO:0000313" key="3">
    <source>
        <dbReference type="Proteomes" id="UP001231189"/>
    </source>
</evidence>
<gene>
    <name evidence="2" type="ORF">QYE76_009039</name>
</gene>
<evidence type="ECO:0000256" key="1">
    <source>
        <dbReference type="SAM" id="MobiDB-lite"/>
    </source>
</evidence>
<dbReference type="Proteomes" id="UP001231189">
    <property type="component" value="Unassembled WGS sequence"/>
</dbReference>
<evidence type="ECO:0000313" key="2">
    <source>
        <dbReference type="EMBL" id="KAK1692342.1"/>
    </source>
</evidence>
<protein>
    <submittedName>
        <fullName evidence="2">Uncharacterized protein</fullName>
    </submittedName>
</protein>
<organism evidence="2 3">
    <name type="scientific">Lolium multiflorum</name>
    <name type="common">Italian ryegrass</name>
    <name type="synonym">Lolium perenne subsp. multiflorum</name>
    <dbReference type="NCBI Taxonomy" id="4521"/>
    <lineage>
        <taxon>Eukaryota</taxon>
        <taxon>Viridiplantae</taxon>
        <taxon>Streptophyta</taxon>
        <taxon>Embryophyta</taxon>
        <taxon>Tracheophyta</taxon>
        <taxon>Spermatophyta</taxon>
        <taxon>Magnoliopsida</taxon>
        <taxon>Liliopsida</taxon>
        <taxon>Poales</taxon>
        <taxon>Poaceae</taxon>
        <taxon>BOP clade</taxon>
        <taxon>Pooideae</taxon>
        <taxon>Poodae</taxon>
        <taxon>Poeae</taxon>
        <taxon>Poeae Chloroplast Group 2 (Poeae type)</taxon>
        <taxon>Loliodinae</taxon>
        <taxon>Loliinae</taxon>
        <taxon>Lolium</taxon>
    </lineage>
</organism>
<feature type="compositionally biased region" description="Gly residues" evidence="1">
    <location>
        <begin position="35"/>
        <end position="47"/>
    </location>
</feature>